<evidence type="ECO:0000259" key="2">
    <source>
        <dbReference type="Pfam" id="PF04248"/>
    </source>
</evidence>
<dbReference type="PANTHER" id="PTHR34310:SF5">
    <property type="entry name" value="DUF427 DOMAIN PROTEIN (AFU_ORTHOLOGUE AFUA_3G02220)"/>
    <property type="match status" value="1"/>
</dbReference>
<feature type="domain" description="DUF427" evidence="2">
    <location>
        <begin position="9"/>
        <end position="75"/>
    </location>
</feature>
<feature type="region of interest" description="Disordered" evidence="1">
    <location>
        <begin position="180"/>
        <end position="223"/>
    </location>
</feature>
<gene>
    <name evidence="3" type="ORF">L198_03214</name>
</gene>
<evidence type="ECO:0000313" key="3">
    <source>
        <dbReference type="EMBL" id="ODN99372.1"/>
    </source>
</evidence>
<comment type="caution">
    <text evidence="3">The sequence shown here is derived from an EMBL/GenBank/DDBJ whole genome shotgun (WGS) entry which is preliminary data.</text>
</comment>
<feature type="compositionally biased region" description="Basic residues" evidence="1">
    <location>
        <begin position="191"/>
        <end position="201"/>
    </location>
</feature>
<sequence>MSADQQLAVFLGDKILAQAHVSDLTHVEGNWYFPDHALLDRGRYTQSETTTHCPWKGDASYYNYKGDDGELKDIACADSIKSLSGAEVYRALARRELDKLPSSVAMGNQMWALEAADYNDRDTFLKAVSQRLPQALADIDSLSTFYDWCLPVLKAGMATGAVLIQKVQVLEKELQEQRAIASQRTTSRHNAGGHRSKGKRPRNQESWPELSDDGTHFLDGPDG</sequence>
<dbReference type="InterPro" id="IPR038694">
    <property type="entry name" value="DUF427_sf"/>
</dbReference>
<protein>
    <recommendedName>
        <fullName evidence="2">DUF427 domain-containing protein</fullName>
    </recommendedName>
</protein>
<proteinExistence type="predicted"/>
<dbReference type="PANTHER" id="PTHR34310">
    <property type="entry name" value="DUF427 DOMAIN PROTEIN (AFU_ORTHOLOGUE AFUA_3G02220)"/>
    <property type="match status" value="1"/>
</dbReference>
<keyword evidence="4" id="KW-1185">Reference proteome</keyword>
<organism evidence="3 4">
    <name type="scientific">Cryptococcus wingfieldii CBS 7118</name>
    <dbReference type="NCBI Taxonomy" id="1295528"/>
    <lineage>
        <taxon>Eukaryota</taxon>
        <taxon>Fungi</taxon>
        <taxon>Dikarya</taxon>
        <taxon>Basidiomycota</taxon>
        <taxon>Agaricomycotina</taxon>
        <taxon>Tremellomycetes</taxon>
        <taxon>Tremellales</taxon>
        <taxon>Cryptococcaceae</taxon>
        <taxon>Cryptococcus</taxon>
    </lineage>
</organism>
<evidence type="ECO:0000256" key="1">
    <source>
        <dbReference type="SAM" id="MobiDB-lite"/>
    </source>
</evidence>
<reference evidence="3 4" key="1">
    <citation type="submission" date="2016-06" db="EMBL/GenBank/DDBJ databases">
        <title>Evolution of pathogenesis and genome organization in the Tremellales.</title>
        <authorList>
            <person name="Cuomo C."/>
            <person name="Litvintseva A."/>
            <person name="Heitman J."/>
            <person name="Chen Y."/>
            <person name="Sun S."/>
            <person name="Springer D."/>
            <person name="Dromer F."/>
            <person name="Young S."/>
            <person name="Zeng Q."/>
            <person name="Chapman S."/>
            <person name="Gujja S."/>
            <person name="Saif S."/>
            <person name="Birren B."/>
        </authorList>
    </citation>
    <scope>NUCLEOTIDE SEQUENCE [LARGE SCALE GENOMIC DNA]</scope>
    <source>
        <strain evidence="3 4">CBS 7118</strain>
    </source>
</reference>
<dbReference type="Proteomes" id="UP000094819">
    <property type="component" value="Unassembled WGS sequence"/>
</dbReference>
<dbReference type="Pfam" id="PF04248">
    <property type="entry name" value="NTP_transf_9"/>
    <property type="match status" value="1"/>
</dbReference>
<dbReference type="GeneID" id="30192427"/>
<dbReference type="EMBL" id="AWGH01000008">
    <property type="protein sequence ID" value="ODN99372.1"/>
    <property type="molecule type" value="Genomic_DNA"/>
</dbReference>
<dbReference type="RefSeq" id="XP_019032449.1">
    <property type="nucleotide sequence ID" value="XM_019175346.1"/>
</dbReference>
<feature type="compositionally biased region" description="Polar residues" evidence="1">
    <location>
        <begin position="180"/>
        <end position="189"/>
    </location>
</feature>
<name>A0A1E3JEW9_9TREE</name>
<accession>A0A1E3JEW9</accession>
<dbReference type="AlphaFoldDB" id="A0A1E3JEW9"/>
<dbReference type="OrthoDB" id="18996at2759"/>
<dbReference type="InterPro" id="IPR007361">
    <property type="entry name" value="DUF427"/>
</dbReference>
<evidence type="ECO:0000313" key="4">
    <source>
        <dbReference type="Proteomes" id="UP000094819"/>
    </source>
</evidence>
<dbReference type="Gene3D" id="2.170.150.40">
    <property type="entry name" value="Domain of unknown function (DUF427)"/>
    <property type="match status" value="1"/>
</dbReference>